<accession>A0A6I6JT61</accession>
<dbReference type="Gene3D" id="3.40.50.720">
    <property type="entry name" value="NAD(P)-binding Rossmann-like Domain"/>
    <property type="match status" value="1"/>
</dbReference>
<dbReference type="PANTHER" id="PTHR48079">
    <property type="entry name" value="PROTEIN YEEZ"/>
    <property type="match status" value="1"/>
</dbReference>
<protein>
    <submittedName>
        <fullName evidence="1">NAD(P)H-binding protein</fullName>
    </submittedName>
</protein>
<dbReference type="GO" id="GO:0004029">
    <property type="term" value="F:aldehyde dehydrogenase (NAD+) activity"/>
    <property type="evidence" value="ECO:0007669"/>
    <property type="project" value="TreeGrafter"/>
</dbReference>
<dbReference type="GO" id="GO:0005737">
    <property type="term" value="C:cytoplasm"/>
    <property type="evidence" value="ECO:0007669"/>
    <property type="project" value="TreeGrafter"/>
</dbReference>
<proteinExistence type="predicted"/>
<dbReference type="SUPFAM" id="SSF51735">
    <property type="entry name" value="NAD(P)-binding Rossmann-fold domains"/>
    <property type="match status" value="1"/>
</dbReference>
<name>A0A6I6JT61_9BACT</name>
<dbReference type="AlphaFoldDB" id="A0A6I6JT61"/>
<dbReference type="InterPro" id="IPR036291">
    <property type="entry name" value="NAD(P)-bd_dom_sf"/>
</dbReference>
<dbReference type="InterPro" id="IPR051783">
    <property type="entry name" value="NAD(P)-dependent_oxidoreduct"/>
</dbReference>
<organism evidence="1 2">
    <name type="scientific">Maribellus comscasis</name>
    <dbReference type="NCBI Taxonomy" id="2681766"/>
    <lineage>
        <taxon>Bacteria</taxon>
        <taxon>Pseudomonadati</taxon>
        <taxon>Bacteroidota</taxon>
        <taxon>Bacteroidia</taxon>
        <taxon>Marinilabiliales</taxon>
        <taxon>Prolixibacteraceae</taxon>
        <taxon>Maribellus</taxon>
    </lineage>
</organism>
<dbReference type="PANTHER" id="PTHR48079:SF6">
    <property type="entry name" value="NAD(P)-BINDING DOMAIN-CONTAINING PROTEIN-RELATED"/>
    <property type="match status" value="1"/>
</dbReference>
<dbReference type="Proteomes" id="UP000428260">
    <property type="component" value="Chromosome"/>
</dbReference>
<dbReference type="KEGG" id="mcos:GM418_18840"/>
<evidence type="ECO:0000313" key="2">
    <source>
        <dbReference type="Proteomes" id="UP000428260"/>
    </source>
</evidence>
<evidence type="ECO:0000313" key="1">
    <source>
        <dbReference type="EMBL" id="QGY45651.1"/>
    </source>
</evidence>
<reference evidence="1 2" key="1">
    <citation type="submission" date="2019-11" db="EMBL/GenBank/DDBJ databases">
        <authorList>
            <person name="Zheng R.K."/>
            <person name="Sun C.M."/>
        </authorList>
    </citation>
    <scope>NUCLEOTIDE SEQUENCE [LARGE SCALE GENOMIC DNA]</scope>
    <source>
        <strain evidence="1 2">WC007</strain>
    </source>
</reference>
<dbReference type="EMBL" id="CP046401">
    <property type="protein sequence ID" value="QGY45651.1"/>
    <property type="molecule type" value="Genomic_DNA"/>
</dbReference>
<keyword evidence="2" id="KW-1185">Reference proteome</keyword>
<gene>
    <name evidence="1" type="ORF">GM418_18840</name>
</gene>
<sequence length="279" mass="31343">MIKRVSILGCGWLGTALGRRLMSKGYVVKGSAATSESYTKLEFTGIQTYHIRVEPDSLTVDYNSFFNTDVLICCIPPRRNENVADIFPRQIAQIAQQVQKMEISKVIFISSTSVYESGNKVVREGEEGNPEKASGQALLKAEEILLTISGVQTTVVRFGGLIGANRNPARFMAGKKNIAAGSPVNLIHRDDCVNILTEIIEKGVWGEVFNACSPEHPTKEEFYTKAAKISELPLPEFSERTENYKVISSEKLINRLDYKFQYPSPMDYLKELEEWTYRI</sequence>
<dbReference type="RefSeq" id="WP_158868794.1">
    <property type="nucleotide sequence ID" value="NZ_CP046401.1"/>
</dbReference>